<organism evidence="2 3">
    <name type="scientific">Solanum verrucosum</name>
    <dbReference type="NCBI Taxonomy" id="315347"/>
    <lineage>
        <taxon>Eukaryota</taxon>
        <taxon>Viridiplantae</taxon>
        <taxon>Streptophyta</taxon>
        <taxon>Embryophyta</taxon>
        <taxon>Tracheophyta</taxon>
        <taxon>Spermatophyta</taxon>
        <taxon>Magnoliopsida</taxon>
        <taxon>eudicotyledons</taxon>
        <taxon>Gunneridae</taxon>
        <taxon>Pentapetalae</taxon>
        <taxon>asterids</taxon>
        <taxon>lamiids</taxon>
        <taxon>Solanales</taxon>
        <taxon>Solanaceae</taxon>
        <taxon>Solanoideae</taxon>
        <taxon>Solaneae</taxon>
        <taxon>Solanum</taxon>
    </lineage>
</organism>
<protein>
    <recommendedName>
        <fullName evidence="1">Retrotransposon gag domain-containing protein</fullName>
    </recommendedName>
</protein>
<accession>A0AAF0U9Z1</accession>
<evidence type="ECO:0000259" key="1">
    <source>
        <dbReference type="Pfam" id="PF03732"/>
    </source>
</evidence>
<proteinExistence type="predicted"/>
<feature type="domain" description="Retrotransposon gag" evidence="1">
    <location>
        <begin position="69"/>
        <end position="159"/>
    </location>
</feature>
<keyword evidence="3" id="KW-1185">Reference proteome</keyword>
<dbReference type="PANTHER" id="PTHR33223">
    <property type="entry name" value="CCHC-TYPE DOMAIN-CONTAINING PROTEIN"/>
    <property type="match status" value="1"/>
</dbReference>
<sequence length="488" mass="55967">MPSIRSHGEPLTPYDPEVTSNLMQMLSIRGLFSRSPSEDPHAHIDKLRVLCKRCVGRPNLDMDVIGLRVFPLSLTGDAAVWFTELPYNSIYTWDQLKDVFLERYYPVSKKLNHKDRVNNFVALPGESVSSSWDRFIAFVRGVPNHRVDDESLKEYFYRGQDDNNKAVLDTIAGSSYGECTYAQIAEKLEKISRNNKAWSTRRSDTGRNTFSVHTMNNQSADEIREEMAQMRTELGLLTYHDKAIQTETEEENTIEKILKAITTLCTKVDSMDNEIQKLKTNEDNLKSKASQQHDYKNAELRRSEDGKNPELKGDDEKLLKTHNVCLNTAAAPTEILYEEIKPPIQVIKIGLTKDMIIPEDIGQQEEICKIEIPSFYANKKIIGISTIIQELANNYLNGNAIWSYYARDQLMIYSNSRELRKADMDEVQRWILSLLKPEERPTTRALKAGFISTELLTRYCKLIGHKYPDHICLKCNGEDNIISDVDLE</sequence>
<dbReference type="EMBL" id="CP133619">
    <property type="protein sequence ID" value="WMV41856.1"/>
    <property type="molecule type" value="Genomic_DNA"/>
</dbReference>
<dbReference type="InterPro" id="IPR005162">
    <property type="entry name" value="Retrotrans_gag_dom"/>
</dbReference>
<dbReference type="AlphaFoldDB" id="A0AAF0U9Z1"/>
<name>A0AAF0U9Z1_SOLVR</name>
<dbReference type="Proteomes" id="UP001234989">
    <property type="component" value="Chromosome 8"/>
</dbReference>
<dbReference type="PANTHER" id="PTHR33223:SF11">
    <property type="entry name" value="ELEMENT PROTEIN, PUTATIVE-RELATED"/>
    <property type="match status" value="1"/>
</dbReference>
<evidence type="ECO:0000313" key="3">
    <source>
        <dbReference type="Proteomes" id="UP001234989"/>
    </source>
</evidence>
<gene>
    <name evidence="2" type="ORF">MTR67_035241</name>
</gene>
<reference evidence="2" key="1">
    <citation type="submission" date="2023-08" db="EMBL/GenBank/DDBJ databases">
        <title>A de novo genome assembly of Solanum verrucosum Schlechtendal, a Mexican diploid species geographically isolated from the other diploid A-genome species in potato relatives.</title>
        <authorList>
            <person name="Hosaka K."/>
        </authorList>
    </citation>
    <scope>NUCLEOTIDE SEQUENCE</scope>
    <source>
        <tissue evidence="2">Young leaves</tissue>
    </source>
</reference>
<evidence type="ECO:0000313" key="2">
    <source>
        <dbReference type="EMBL" id="WMV41856.1"/>
    </source>
</evidence>
<dbReference type="Pfam" id="PF03732">
    <property type="entry name" value="Retrotrans_gag"/>
    <property type="match status" value="1"/>
</dbReference>